<keyword evidence="2" id="KW-1185">Reference proteome</keyword>
<dbReference type="RefSeq" id="WP_068482479.1">
    <property type="nucleotide sequence ID" value="NZ_CP018760.1"/>
</dbReference>
<dbReference type="STRING" id="1836467.BTR34_14770"/>
<gene>
    <name evidence="1" type="ORF">A9200_13325</name>
</gene>
<dbReference type="EMBL" id="LZFP01000003">
    <property type="protein sequence ID" value="OBR41292.1"/>
    <property type="molecule type" value="Genomic_DNA"/>
</dbReference>
<proteinExistence type="predicted"/>
<sequence length="141" mass="16293">MAYTIYEGLKHTDERGSIKFFNTLNMKEIVRMYEINPASTSLVRAWQGHKFEKKWFYCSEGSFVINLLKIDDFNNPSSLLVPEKIVLDSSNPVVLEISGGYATGIQAINKNSKLMVYSDFSLDQSKNDDYRFPVDQWDFIK</sequence>
<evidence type="ECO:0000313" key="1">
    <source>
        <dbReference type="EMBL" id="OBR41292.1"/>
    </source>
</evidence>
<dbReference type="InterPro" id="IPR011051">
    <property type="entry name" value="RmlC_Cupin_sf"/>
</dbReference>
<organism evidence="1 2">
    <name type="scientific">Maribacter hydrothermalis</name>
    <dbReference type="NCBI Taxonomy" id="1836467"/>
    <lineage>
        <taxon>Bacteria</taxon>
        <taxon>Pseudomonadati</taxon>
        <taxon>Bacteroidota</taxon>
        <taxon>Flavobacteriia</taxon>
        <taxon>Flavobacteriales</taxon>
        <taxon>Flavobacteriaceae</taxon>
        <taxon>Maribacter</taxon>
    </lineage>
</organism>
<dbReference type="InterPro" id="IPR014710">
    <property type="entry name" value="RmlC-like_jellyroll"/>
</dbReference>
<accession>A0A1B7ZDB2</accession>
<dbReference type="SUPFAM" id="SSF51182">
    <property type="entry name" value="RmlC-like cupins"/>
    <property type="match status" value="1"/>
</dbReference>
<dbReference type="KEGG" id="mart:BTR34_14770"/>
<comment type="caution">
    <text evidence="1">The sequence shown here is derived from an EMBL/GenBank/DDBJ whole genome shotgun (WGS) entry which is preliminary data.</text>
</comment>
<dbReference type="Gene3D" id="2.60.120.10">
    <property type="entry name" value="Jelly Rolls"/>
    <property type="match status" value="1"/>
</dbReference>
<dbReference type="Proteomes" id="UP000092164">
    <property type="component" value="Unassembled WGS sequence"/>
</dbReference>
<protein>
    <recommendedName>
        <fullName evidence="3">dTDP-4-dehydrorhamnose 3,5-epimerase</fullName>
    </recommendedName>
</protein>
<evidence type="ECO:0008006" key="3">
    <source>
        <dbReference type="Google" id="ProtNLM"/>
    </source>
</evidence>
<dbReference type="OrthoDB" id="826649at2"/>
<dbReference type="AlphaFoldDB" id="A0A1B7ZDB2"/>
<evidence type="ECO:0000313" key="2">
    <source>
        <dbReference type="Proteomes" id="UP000092164"/>
    </source>
</evidence>
<reference evidence="2" key="1">
    <citation type="submission" date="2016-06" db="EMBL/GenBank/DDBJ databases">
        <authorList>
            <person name="Zhan P."/>
        </authorList>
    </citation>
    <scope>NUCLEOTIDE SEQUENCE [LARGE SCALE GENOMIC DNA]</scope>
    <source>
        <strain evidence="2">T28</strain>
    </source>
</reference>
<name>A0A1B7ZDB2_9FLAO</name>